<dbReference type="InterPro" id="IPR051681">
    <property type="entry name" value="Ser/Thr_Kinases-Pseudokinases"/>
</dbReference>
<keyword evidence="3" id="KW-1185">Reference proteome</keyword>
<sequence>VLIRLLRRVNHLPESLFLKGVELVRPDPVSGGGFADVFLGRHKDGLVAMKRLRLFQAKTDTESARIRFHKEALLWQCVQHPNVLPLLGMDNEVFSAQYICMISPWMKNRDISSYMKEVILFSKDCNRLLSEVAQGLAFLHEQNIVHGDLRGGNIMVSDTGHALLSDFGLADVTETTLVASTTTQRNGSTRWMAPELHDPARYGLSFRRTKSTDIYAYACVSVEIYSGRMPFFGYSDIEAILKTLDGIRPERPTFQDGGREMSEEHWTLVNLCWQNDSSRRPSASQI</sequence>
<dbReference type="Gene3D" id="1.10.510.10">
    <property type="entry name" value="Transferase(Phosphotransferase) domain 1"/>
    <property type="match status" value="1"/>
</dbReference>
<dbReference type="InterPro" id="IPR000719">
    <property type="entry name" value="Prot_kinase_dom"/>
</dbReference>
<name>A0A5C3N5T2_9AGAM</name>
<dbReference type="InterPro" id="IPR008266">
    <property type="entry name" value="Tyr_kinase_AS"/>
</dbReference>
<dbReference type="STRING" id="5364.A0A5C3N5T2"/>
<dbReference type="PANTHER" id="PTHR44329:SF214">
    <property type="entry name" value="PROTEIN KINASE DOMAIN-CONTAINING PROTEIN"/>
    <property type="match status" value="1"/>
</dbReference>
<evidence type="ECO:0000313" key="2">
    <source>
        <dbReference type="EMBL" id="TFK53159.1"/>
    </source>
</evidence>
<reference evidence="2 3" key="1">
    <citation type="journal article" date="2019" name="Nat. Ecol. Evol.">
        <title>Megaphylogeny resolves global patterns of mushroom evolution.</title>
        <authorList>
            <person name="Varga T."/>
            <person name="Krizsan K."/>
            <person name="Foldi C."/>
            <person name="Dima B."/>
            <person name="Sanchez-Garcia M."/>
            <person name="Sanchez-Ramirez S."/>
            <person name="Szollosi G.J."/>
            <person name="Szarkandi J.G."/>
            <person name="Papp V."/>
            <person name="Albert L."/>
            <person name="Andreopoulos W."/>
            <person name="Angelini C."/>
            <person name="Antonin V."/>
            <person name="Barry K.W."/>
            <person name="Bougher N.L."/>
            <person name="Buchanan P."/>
            <person name="Buyck B."/>
            <person name="Bense V."/>
            <person name="Catcheside P."/>
            <person name="Chovatia M."/>
            <person name="Cooper J."/>
            <person name="Damon W."/>
            <person name="Desjardin D."/>
            <person name="Finy P."/>
            <person name="Geml J."/>
            <person name="Haridas S."/>
            <person name="Hughes K."/>
            <person name="Justo A."/>
            <person name="Karasinski D."/>
            <person name="Kautmanova I."/>
            <person name="Kiss B."/>
            <person name="Kocsube S."/>
            <person name="Kotiranta H."/>
            <person name="LaButti K.M."/>
            <person name="Lechner B.E."/>
            <person name="Liimatainen K."/>
            <person name="Lipzen A."/>
            <person name="Lukacs Z."/>
            <person name="Mihaltcheva S."/>
            <person name="Morgado L.N."/>
            <person name="Niskanen T."/>
            <person name="Noordeloos M.E."/>
            <person name="Ohm R.A."/>
            <person name="Ortiz-Santana B."/>
            <person name="Ovrebo C."/>
            <person name="Racz N."/>
            <person name="Riley R."/>
            <person name="Savchenko A."/>
            <person name="Shiryaev A."/>
            <person name="Soop K."/>
            <person name="Spirin V."/>
            <person name="Szebenyi C."/>
            <person name="Tomsovsky M."/>
            <person name="Tulloss R.E."/>
            <person name="Uehling J."/>
            <person name="Grigoriev I.V."/>
            <person name="Vagvolgyi C."/>
            <person name="Papp T."/>
            <person name="Martin F.M."/>
            <person name="Miettinen O."/>
            <person name="Hibbett D.S."/>
            <person name="Nagy L.G."/>
        </authorList>
    </citation>
    <scope>NUCLEOTIDE SEQUENCE [LARGE SCALE GENOMIC DNA]</scope>
    <source>
        <strain evidence="2 3">OMC1185</strain>
    </source>
</reference>
<keyword evidence="2" id="KW-0418">Kinase</keyword>
<protein>
    <submittedName>
        <fullName evidence="2">Kinase-like protein</fullName>
    </submittedName>
</protein>
<dbReference type="SUPFAM" id="SSF56112">
    <property type="entry name" value="Protein kinase-like (PK-like)"/>
    <property type="match status" value="1"/>
</dbReference>
<evidence type="ECO:0000259" key="1">
    <source>
        <dbReference type="PROSITE" id="PS50011"/>
    </source>
</evidence>
<dbReference type="AlphaFoldDB" id="A0A5C3N5T2"/>
<dbReference type="GO" id="GO:0005524">
    <property type="term" value="F:ATP binding"/>
    <property type="evidence" value="ECO:0007669"/>
    <property type="project" value="InterPro"/>
</dbReference>
<feature type="non-terminal residue" evidence="2">
    <location>
        <position position="286"/>
    </location>
</feature>
<dbReference type="GO" id="GO:0004674">
    <property type="term" value="F:protein serine/threonine kinase activity"/>
    <property type="evidence" value="ECO:0007669"/>
    <property type="project" value="TreeGrafter"/>
</dbReference>
<keyword evidence="2" id="KW-0808">Transferase</keyword>
<dbReference type="PROSITE" id="PS00109">
    <property type="entry name" value="PROTEIN_KINASE_TYR"/>
    <property type="match status" value="1"/>
</dbReference>
<dbReference type="PANTHER" id="PTHR44329">
    <property type="entry name" value="SERINE/THREONINE-PROTEIN KINASE TNNI3K-RELATED"/>
    <property type="match status" value="1"/>
</dbReference>
<dbReference type="PROSITE" id="PS50011">
    <property type="entry name" value="PROTEIN_KINASE_DOM"/>
    <property type="match status" value="1"/>
</dbReference>
<feature type="non-terminal residue" evidence="2">
    <location>
        <position position="1"/>
    </location>
</feature>
<proteinExistence type="predicted"/>
<evidence type="ECO:0000313" key="3">
    <source>
        <dbReference type="Proteomes" id="UP000305948"/>
    </source>
</evidence>
<dbReference type="InterPro" id="IPR011009">
    <property type="entry name" value="Kinase-like_dom_sf"/>
</dbReference>
<dbReference type="PIRSF" id="PIRSF000654">
    <property type="entry name" value="Integrin-linked_kinase"/>
    <property type="match status" value="1"/>
</dbReference>
<gene>
    <name evidence="2" type="ORF">OE88DRAFT_1602562</name>
</gene>
<dbReference type="OrthoDB" id="346907at2759"/>
<dbReference type="EMBL" id="ML213508">
    <property type="protein sequence ID" value="TFK53159.1"/>
    <property type="molecule type" value="Genomic_DNA"/>
</dbReference>
<dbReference type="InterPro" id="IPR001245">
    <property type="entry name" value="Ser-Thr/Tyr_kinase_cat_dom"/>
</dbReference>
<dbReference type="Pfam" id="PF07714">
    <property type="entry name" value="PK_Tyr_Ser-Thr"/>
    <property type="match status" value="1"/>
</dbReference>
<feature type="domain" description="Protein kinase" evidence="1">
    <location>
        <begin position="23"/>
        <end position="286"/>
    </location>
</feature>
<dbReference type="Proteomes" id="UP000305948">
    <property type="component" value="Unassembled WGS sequence"/>
</dbReference>
<organism evidence="2 3">
    <name type="scientific">Heliocybe sulcata</name>
    <dbReference type="NCBI Taxonomy" id="5364"/>
    <lineage>
        <taxon>Eukaryota</taxon>
        <taxon>Fungi</taxon>
        <taxon>Dikarya</taxon>
        <taxon>Basidiomycota</taxon>
        <taxon>Agaricomycotina</taxon>
        <taxon>Agaricomycetes</taxon>
        <taxon>Gloeophyllales</taxon>
        <taxon>Gloeophyllaceae</taxon>
        <taxon>Heliocybe</taxon>
    </lineage>
</organism>
<accession>A0A5C3N5T2</accession>